<sequence length="184" mass="20170">MTTRHSHVSLGSQACKRGQPHLAQKSTHLNARTQTIDIVGCSPISSRHPHRLLHLSNSVAAQGAVPMPDPDPPFCTTLDPLSTLIRPPFLALHSLFLRFHEALPVPVLTIHLPLMHAYFIAAGHGRGASPGGVRSTCESLRVLFWFYSVRRRLVLVLCAPEAPRGDGMQKHHLGIDPHRAGFFG</sequence>
<evidence type="ECO:0000313" key="1">
    <source>
        <dbReference type="EMBL" id="KAI9511212.1"/>
    </source>
</evidence>
<keyword evidence="2" id="KW-1185">Reference proteome</keyword>
<comment type="caution">
    <text evidence="1">The sequence shown here is derived from an EMBL/GenBank/DDBJ whole genome shotgun (WGS) entry which is preliminary data.</text>
</comment>
<name>A0ACC0UJC5_9AGAM</name>
<proteinExistence type="predicted"/>
<reference evidence="1" key="1">
    <citation type="submission" date="2021-03" db="EMBL/GenBank/DDBJ databases">
        <title>Evolutionary priming and transition to the ectomycorrhizal habit in an iconic lineage of mushroom-forming fungi: is preadaptation a requirement?</title>
        <authorList>
            <consortium name="DOE Joint Genome Institute"/>
            <person name="Looney B.P."/>
            <person name="Miyauchi S."/>
            <person name="Morin E."/>
            <person name="Drula E."/>
            <person name="Courty P.E."/>
            <person name="Chicoki N."/>
            <person name="Fauchery L."/>
            <person name="Kohler A."/>
            <person name="Kuo A."/>
            <person name="LaButti K."/>
            <person name="Pangilinan J."/>
            <person name="Lipzen A."/>
            <person name="Riley R."/>
            <person name="Andreopoulos W."/>
            <person name="He G."/>
            <person name="Johnson J."/>
            <person name="Barry K.W."/>
            <person name="Grigoriev I.V."/>
            <person name="Nagy L."/>
            <person name="Hibbett D."/>
            <person name="Henrissat B."/>
            <person name="Matheny P.B."/>
            <person name="Labbe J."/>
            <person name="Martin A.F."/>
        </authorList>
    </citation>
    <scope>NUCLEOTIDE SEQUENCE</scope>
    <source>
        <strain evidence="1">BPL698</strain>
    </source>
</reference>
<evidence type="ECO:0000313" key="2">
    <source>
        <dbReference type="Proteomes" id="UP001207468"/>
    </source>
</evidence>
<protein>
    <submittedName>
        <fullName evidence="1">Uncharacterized protein</fullName>
    </submittedName>
</protein>
<accession>A0ACC0UJC5</accession>
<organism evidence="1 2">
    <name type="scientific">Russula earlei</name>
    <dbReference type="NCBI Taxonomy" id="71964"/>
    <lineage>
        <taxon>Eukaryota</taxon>
        <taxon>Fungi</taxon>
        <taxon>Dikarya</taxon>
        <taxon>Basidiomycota</taxon>
        <taxon>Agaricomycotina</taxon>
        <taxon>Agaricomycetes</taxon>
        <taxon>Russulales</taxon>
        <taxon>Russulaceae</taxon>
        <taxon>Russula</taxon>
    </lineage>
</organism>
<dbReference type="Proteomes" id="UP001207468">
    <property type="component" value="Unassembled WGS sequence"/>
</dbReference>
<gene>
    <name evidence="1" type="ORF">F5148DRAFT_389801</name>
</gene>
<dbReference type="EMBL" id="JAGFNK010000025">
    <property type="protein sequence ID" value="KAI9511212.1"/>
    <property type="molecule type" value="Genomic_DNA"/>
</dbReference>